<dbReference type="InterPro" id="IPR001647">
    <property type="entry name" value="HTH_TetR"/>
</dbReference>
<dbReference type="SUPFAM" id="SSF46689">
    <property type="entry name" value="Homeodomain-like"/>
    <property type="match status" value="1"/>
</dbReference>
<dbReference type="AlphaFoldDB" id="A0AAP2E4L3"/>
<dbReference type="PROSITE" id="PS50977">
    <property type="entry name" value="HTH_TETR_2"/>
    <property type="match status" value="1"/>
</dbReference>
<dbReference type="InterPro" id="IPR036271">
    <property type="entry name" value="Tet_transcr_reg_TetR-rel_C_sf"/>
</dbReference>
<dbReference type="PRINTS" id="PR00455">
    <property type="entry name" value="HTHTETR"/>
</dbReference>
<dbReference type="GO" id="GO:0000976">
    <property type="term" value="F:transcription cis-regulatory region binding"/>
    <property type="evidence" value="ECO:0007669"/>
    <property type="project" value="TreeGrafter"/>
</dbReference>
<proteinExistence type="predicted"/>
<dbReference type="Pfam" id="PF00440">
    <property type="entry name" value="TetR_N"/>
    <property type="match status" value="1"/>
</dbReference>
<sequence length="200" mass="22498">MPPITQTKDEQIRAEVVTAARGLFQRFGLFKTTMEDIAKATGKGKSTLYYYYASKDEIFDAVIKEDMEEVMSQVQIAVNKAGTAEEKLKTFSLTKLKILAQKATLNSVVFGEISENPQLIKKLKKDYEAQELELLKNILAFGVAEGEFKKVSDDDLDSMSYIMLSASRGIELATLEDCRIKKMGDRLDFILHLLCHGIKN</sequence>
<dbReference type="PANTHER" id="PTHR30055:SF234">
    <property type="entry name" value="HTH-TYPE TRANSCRIPTIONAL REGULATOR BETI"/>
    <property type="match status" value="1"/>
</dbReference>
<evidence type="ECO:0000256" key="2">
    <source>
        <dbReference type="ARBA" id="ARBA00023125"/>
    </source>
</evidence>
<keyword evidence="7" id="KW-1185">Reference proteome</keyword>
<dbReference type="Gene3D" id="1.10.10.60">
    <property type="entry name" value="Homeodomain-like"/>
    <property type="match status" value="1"/>
</dbReference>
<evidence type="ECO:0000256" key="4">
    <source>
        <dbReference type="PROSITE-ProRule" id="PRU00335"/>
    </source>
</evidence>
<name>A0AAP2E4L3_9BACT</name>
<evidence type="ECO:0000259" key="5">
    <source>
        <dbReference type="PROSITE" id="PS50977"/>
    </source>
</evidence>
<protein>
    <submittedName>
        <fullName evidence="6">TetR/AcrR family transcriptional regulator</fullName>
    </submittedName>
</protein>
<dbReference type="Proteomes" id="UP001319080">
    <property type="component" value="Unassembled WGS sequence"/>
</dbReference>
<dbReference type="InterPro" id="IPR009057">
    <property type="entry name" value="Homeodomain-like_sf"/>
</dbReference>
<gene>
    <name evidence="6" type="ORF">KK062_25550</name>
</gene>
<dbReference type="GO" id="GO:0003700">
    <property type="term" value="F:DNA-binding transcription factor activity"/>
    <property type="evidence" value="ECO:0007669"/>
    <property type="project" value="TreeGrafter"/>
</dbReference>
<dbReference type="SUPFAM" id="SSF48498">
    <property type="entry name" value="Tetracyclin repressor-like, C-terminal domain"/>
    <property type="match status" value="1"/>
</dbReference>
<evidence type="ECO:0000256" key="1">
    <source>
        <dbReference type="ARBA" id="ARBA00023015"/>
    </source>
</evidence>
<feature type="domain" description="HTH tetR-type" evidence="5">
    <location>
        <begin position="10"/>
        <end position="70"/>
    </location>
</feature>
<keyword evidence="1" id="KW-0805">Transcription regulation</keyword>
<organism evidence="6 7">
    <name type="scientific">Dawidia cretensis</name>
    <dbReference type="NCBI Taxonomy" id="2782350"/>
    <lineage>
        <taxon>Bacteria</taxon>
        <taxon>Pseudomonadati</taxon>
        <taxon>Bacteroidota</taxon>
        <taxon>Cytophagia</taxon>
        <taxon>Cytophagales</taxon>
        <taxon>Chryseotaleaceae</taxon>
        <taxon>Dawidia</taxon>
    </lineage>
</organism>
<evidence type="ECO:0000313" key="7">
    <source>
        <dbReference type="Proteomes" id="UP001319080"/>
    </source>
</evidence>
<dbReference type="PANTHER" id="PTHR30055">
    <property type="entry name" value="HTH-TYPE TRANSCRIPTIONAL REGULATOR RUTR"/>
    <property type="match status" value="1"/>
</dbReference>
<accession>A0AAP2E4L3</accession>
<keyword evidence="2 4" id="KW-0238">DNA-binding</keyword>
<dbReference type="InterPro" id="IPR050109">
    <property type="entry name" value="HTH-type_TetR-like_transc_reg"/>
</dbReference>
<dbReference type="RefSeq" id="WP_254087204.1">
    <property type="nucleotide sequence ID" value="NZ_JAHESE010000037.1"/>
</dbReference>
<reference evidence="6 7" key="1">
    <citation type="submission" date="2021-05" db="EMBL/GenBank/DDBJ databases">
        <title>A Polyphasic approach of four new species of the genus Ohtaekwangia: Ohtaekwangia histidinii sp. nov., Ohtaekwangia cretensis sp. nov., Ohtaekwangia indiensis sp. nov., Ohtaekwangia reichenbachii sp. nov. from diverse environment.</title>
        <authorList>
            <person name="Octaviana S."/>
        </authorList>
    </citation>
    <scope>NUCLEOTIDE SEQUENCE [LARGE SCALE GENOMIC DNA]</scope>
    <source>
        <strain evidence="6 7">PWU5</strain>
    </source>
</reference>
<evidence type="ECO:0000256" key="3">
    <source>
        <dbReference type="ARBA" id="ARBA00023163"/>
    </source>
</evidence>
<keyword evidence="3" id="KW-0804">Transcription</keyword>
<dbReference type="EMBL" id="JAHESE010000037">
    <property type="protein sequence ID" value="MBT1711634.1"/>
    <property type="molecule type" value="Genomic_DNA"/>
</dbReference>
<comment type="caution">
    <text evidence="6">The sequence shown here is derived from an EMBL/GenBank/DDBJ whole genome shotgun (WGS) entry which is preliminary data.</text>
</comment>
<dbReference type="Gene3D" id="1.10.357.10">
    <property type="entry name" value="Tetracycline Repressor, domain 2"/>
    <property type="match status" value="1"/>
</dbReference>
<evidence type="ECO:0000313" key="6">
    <source>
        <dbReference type="EMBL" id="MBT1711634.1"/>
    </source>
</evidence>
<feature type="DNA-binding region" description="H-T-H motif" evidence="4">
    <location>
        <begin position="33"/>
        <end position="52"/>
    </location>
</feature>